<comment type="caution">
    <text evidence="2">The sequence shown here is derived from an EMBL/GenBank/DDBJ whole genome shotgun (WGS) entry which is preliminary data.</text>
</comment>
<dbReference type="OrthoDB" id="5594030at2759"/>
<evidence type="ECO:0000313" key="2">
    <source>
        <dbReference type="EMBL" id="KAJ1998803.1"/>
    </source>
</evidence>
<keyword evidence="3" id="KW-1185">Reference proteome</keyword>
<evidence type="ECO:0000256" key="1">
    <source>
        <dbReference type="SAM" id="MobiDB-lite"/>
    </source>
</evidence>
<accession>A0A9W8BFC2</accession>
<proteinExistence type="predicted"/>
<gene>
    <name evidence="2" type="ORF">H4R26_005318</name>
</gene>
<feature type="region of interest" description="Disordered" evidence="1">
    <location>
        <begin position="213"/>
        <end position="246"/>
    </location>
</feature>
<evidence type="ECO:0000313" key="3">
    <source>
        <dbReference type="Proteomes" id="UP001150907"/>
    </source>
</evidence>
<feature type="compositionally biased region" description="Polar residues" evidence="1">
    <location>
        <begin position="231"/>
        <end position="244"/>
    </location>
</feature>
<reference evidence="2" key="1">
    <citation type="submission" date="2022-07" db="EMBL/GenBank/DDBJ databases">
        <title>Phylogenomic reconstructions and comparative analyses of Kickxellomycotina fungi.</title>
        <authorList>
            <person name="Reynolds N.K."/>
            <person name="Stajich J.E."/>
            <person name="Barry K."/>
            <person name="Grigoriev I.V."/>
            <person name="Crous P."/>
            <person name="Smith M.E."/>
        </authorList>
    </citation>
    <scope>NUCLEOTIDE SEQUENCE</scope>
    <source>
        <strain evidence="2">IMI 214461</strain>
    </source>
</reference>
<sequence>MPAVPVPPAPIPVEAVQYSALPAPVPAEPLYPAPIPVEPVHPAPVPVEPMPSMTIPAEPVTVEAAHYTAAPPPVEPIPWTQIPAEPASVDAAHYTAVPVPAEPIPSAPMPVEPMPPMPPSLVPLPPPMPAPVDQCASEASIAGTEAIPKIEPTATDGVATITDVIIIDSSSIPFCDEETFAVGPPVGVFPAPTAPAAGPFGESTVAVPLLEASEDTPAPPPATMPPPASGVEQSSAETGPCSHSTVTTPEAAEATCTAVTVTQYVPYFPPFDTNIWTNFFPFPPFGPGPVIWTNTPVDPQMPTAGQPAIPAPTNAPCTSSWVSK</sequence>
<name>A0A9W8BFC2_9FUNG</name>
<organism evidence="2 3">
    <name type="scientific">Coemansia thaxteri</name>
    <dbReference type="NCBI Taxonomy" id="2663907"/>
    <lineage>
        <taxon>Eukaryota</taxon>
        <taxon>Fungi</taxon>
        <taxon>Fungi incertae sedis</taxon>
        <taxon>Zoopagomycota</taxon>
        <taxon>Kickxellomycotina</taxon>
        <taxon>Kickxellomycetes</taxon>
        <taxon>Kickxellales</taxon>
        <taxon>Kickxellaceae</taxon>
        <taxon>Coemansia</taxon>
    </lineage>
</organism>
<feature type="compositionally biased region" description="Polar residues" evidence="1">
    <location>
        <begin position="315"/>
        <end position="324"/>
    </location>
</feature>
<dbReference type="AlphaFoldDB" id="A0A9W8BFC2"/>
<dbReference type="EMBL" id="JANBQF010000859">
    <property type="protein sequence ID" value="KAJ1998803.1"/>
    <property type="molecule type" value="Genomic_DNA"/>
</dbReference>
<dbReference type="Proteomes" id="UP001150907">
    <property type="component" value="Unassembled WGS sequence"/>
</dbReference>
<feature type="compositionally biased region" description="Pro residues" evidence="1">
    <location>
        <begin position="217"/>
        <end position="228"/>
    </location>
</feature>
<protein>
    <submittedName>
        <fullName evidence="2">Uncharacterized protein</fullName>
    </submittedName>
</protein>
<feature type="region of interest" description="Disordered" evidence="1">
    <location>
        <begin position="305"/>
        <end position="324"/>
    </location>
</feature>